<dbReference type="SUPFAM" id="SSF57850">
    <property type="entry name" value="RING/U-box"/>
    <property type="match status" value="1"/>
</dbReference>
<dbReference type="PROSITE" id="PS50089">
    <property type="entry name" value="ZF_RING_2"/>
    <property type="match status" value="1"/>
</dbReference>
<evidence type="ECO:0000256" key="1">
    <source>
        <dbReference type="ARBA" id="ARBA00022723"/>
    </source>
</evidence>
<feature type="region of interest" description="Disordered" evidence="5">
    <location>
        <begin position="737"/>
        <end position="759"/>
    </location>
</feature>
<feature type="region of interest" description="Disordered" evidence="5">
    <location>
        <begin position="391"/>
        <end position="419"/>
    </location>
</feature>
<feature type="compositionally biased region" description="Basic residues" evidence="5">
    <location>
        <begin position="242"/>
        <end position="251"/>
    </location>
</feature>
<feature type="compositionally biased region" description="Polar residues" evidence="5">
    <location>
        <begin position="269"/>
        <end position="282"/>
    </location>
</feature>
<keyword evidence="9" id="KW-1185">Reference proteome</keyword>
<keyword evidence="2 4" id="KW-0863">Zinc-finger</keyword>
<dbReference type="Proteomes" id="UP000041254">
    <property type="component" value="Unassembled WGS sequence"/>
</dbReference>
<accession>A0A0G4F742</accession>
<feature type="zinc finger region" description="C3H1-type" evidence="4">
    <location>
        <begin position="331"/>
        <end position="358"/>
    </location>
</feature>
<feature type="domain" description="RING-type" evidence="6">
    <location>
        <begin position="31"/>
        <end position="75"/>
    </location>
</feature>
<feature type="region of interest" description="Disordered" evidence="5">
    <location>
        <begin position="634"/>
        <end position="683"/>
    </location>
</feature>
<evidence type="ECO:0000259" key="6">
    <source>
        <dbReference type="PROSITE" id="PS50089"/>
    </source>
</evidence>
<dbReference type="CDD" id="cd16449">
    <property type="entry name" value="RING-HC"/>
    <property type="match status" value="1"/>
</dbReference>
<dbReference type="InterPro" id="IPR000571">
    <property type="entry name" value="Znf_CCCH"/>
</dbReference>
<feature type="compositionally biased region" description="Basic residues" evidence="5">
    <location>
        <begin position="812"/>
        <end position="821"/>
    </location>
</feature>
<sequence length="1339" mass="144060">MLSAEDLAPGASGGGAGEGEETLSEDWDGVCHICFHEWDEEDHQMLQTECCGKNLCSKCFEDCQTKLEAVCPFCRAGEEEADKRRKERPAHAPARVTVHSSDPPINPGITLAEMRARQLAAAGRGAGGVAPPSSASGGAGRGAGQQRGGGQRLVMTYNSTTSQDVIQALRQRGGDSEQKGLLYKTTMCRYHPNCNRMDECHFAHNERELRDTYQNSLYIRAGEDLPRIVDMRFLEELKRRIPRLPRPHHRPGPMPSSSSSTQPPMPHGSISQRVSPALSTSESGSGAAAGAGSSSAIPTAMAPAWLREGSTVQPRGSKKKDPRTATTKTDWRASKPCHFWKEGKCRSGDACPFYHGYGLPPKPPHHHQQQQQQYKFMNGPPPFPPPIPPGVGRGRGSRANPPPLFPPPPHGLGHGMMPTGMGGPPIPPPLPLPTQLEQPTVMDDALREVQPNETTPEGDDDGFWGSPSPVARPMNGFLSAAGPYASLNGYPEDGPGPSGRLNGAVGGGGVSWAKDPLTGLSEEFVKSEDKERLEGLYGFAFEELKRANLPPERTTAVNKLNELEARVCCHVAQQEYQLEVSVTPEDPDDDISTFSESLLNHLLEMGMIYAARFTVTATVPNTKPAEPSFSIVHRGRSAASRVPSHPSSSSGPSSEPFPPPRVMHAPPPPPPPQLAPSRPKRTGDSFLADLEAEWNSFAQPGAATHTTTTTSDGAAAAAAAAASASEAALRDGDVPRVEAHGEGQGQQVEGTSAECEKEEKKRHVVLVPVMRVLEHNERKKGKYGFNSNKEVMYEEKVIEEEKPRNQGLSRAVQRKKKTKEKHQHEKLMHQQQQQVDQSETGGGGDEGQGGGEGEGHRTAGSSDGDQGGQIHQDTQSDAALAAALQEAEEEVARLQQPGPEQDRPPAPAPAKKVGAVRGGKGGGPIPPPMPAGNRKAEKKREKRLKQKQAKEAKEAKLAKQQPAGSSRPWDDAASRPWDGGGWTLDYASESESDGFGDVTGESDGDDSSERESLPPLTAGPNDAGPRQQQQQSSSSKGGVGVSAVAFDQDEWSRRLDDSPDGGDKDDEALNQVVQVCGPCRKVALSRGINPTNMTARTYFTIPPTSLPCLFPMTVMPSSGPRHHCEFCMASCVSPTNLICAIFKARDAMGEDKQPPLNPNSMLPLCQLHAKQMIYMWAVLHFLAVRASAPEGRWTAINQKAFGPREQRNKRATKKANLEAASDELSIEMACGILSRLADEPARQGYDALFSLANQEFTGRDIEQMLSKITLVKGSQLEKRATLVATAVRFLLSAGYSLTTTDEDGDTFLRAAARAKNATVLHAVRRLGMCMCGGSILASQ</sequence>
<dbReference type="InterPro" id="IPR013083">
    <property type="entry name" value="Znf_RING/FYVE/PHD"/>
</dbReference>
<keyword evidence="3 4" id="KW-0862">Zinc</keyword>
<feature type="region of interest" description="Disordered" evidence="5">
    <location>
        <begin position="81"/>
        <end position="105"/>
    </location>
</feature>
<organism evidence="8 9">
    <name type="scientific">Vitrella brassicaformis (strain CCMP3155)</name>
    <dbReference type="NCBI Taxonomy" id="1169540"/>
    <lineage>
        <taxon>Eukaryota</taxon>
        <taxon>Sar</taxon>
        <taxon>Alveolata</taxon>
        <taxon>Colpodellida</taxon>
        <taxon>Vitrellaceae</taxon>
        <taxon>Vitrella</taxon>
    </lineage>
</organism>
<dbReference type="Gene3D" id="3.30.40.10">
    <property type="entry name" value="Zinc/RING finger domain, C3HC4 (zinc finger)"/>
    <property type="match status" value="1"/>
</dbReference>
<dbReference type="InParanoid" id="A0A0G4F742"/>
<dbReference type="PROSITE" id="PS50103">
    <property type="entry name" value="ZF_C3H1"/>
    <property type="match status" value="2"/>
</dbReference>
<evidence type="ECO:0000259" key="7">
    <source>
        <dbReference type="PROSITE" id="PS50103"/>
    </source>
</evidence>
<dbReference type="Gene3D" id="4.10.1000.10">
    <property type="entry name" value="Zinc finger, CCCH-type"/>
    <property type="match status" value="2"/>
</dbReference>
<keyword evidence="1 4" id="KW-0479">Metal-binding</keyword>
<feature type="compositionally biased region" description="Basic and acidic residues" evidence="5">
    <location>
        <begin position="948"/>
        <end position="957"/>
    </location>
</feature>
<feature type="compositionally biased region" description="Gly residues" evidence="5">
    <location>
        <begin position="840"/>
        <end position="852"/>
    </location>
</feature>
<protein>
    <submittedName>
        <fullName evidence="8">Uncharacterized protein</fullName>
    </submittedName>
</protein>
<feature type="compositionally biased region" description="Polar residues" evidence="5">
    <location>
        <begin position="859"/>
        <end position="877"/>
    </location>
</feature>
<dbReference type="GO" id="GO:0008270">
    <property type="term" value="F:zinc ion binding"/>
    <property type="evidence" value="ECO:0007669"/>
    <property type="project" value="UniProtKB-KW"/>
</dbReference>
<feature type="compositionally biased region" description="Gly residues" evidence="5">
    <location>
        <begin position="137"/>
        <end position="149"/>
    </location>
</feature>
<dbReference type="InterPro" id="IPR036855">
    <property type="entry name" value="Znf_CCCH_sf"/>
</dbReference>
<dbReference type="SMART" id="SM00356">
    <property type="entry name" value="ZnF_C3H1"/>
    <property type="match status" value="2"/>
</dbReference>
<gene>
    <name evidence="8" type="ORF">Vbra_14573</name>
</gene>
<feature type="compositionally biased region" description="Acidic residues" evidence="5">
    <location>
        <begin position="988"/>
        <end position="1006"/>
    </location>
</feature>
<feature type="region of interest" description="Disordered" evidence="5">
    <location>
        <begin position="122"/>
        <end position="149"/>
    </location>
</feature>
<dbReference type="EMBL" id="CDMY01000383">
    <property type="protein sequence ID" value="CEM08053.1"/>
    <property type="molecule type" value="Genomic_DNA"/>
</dbReference>
<reference evidence="8 9" key="1">
    <citation type="submission" date="2014-11" db="EMBL/GenBank/DDBJ databases">
        <authorList>
            <person name="Zhu J."/>
            <person name="Qi W."/>
            <person name="Song R."/>
        </authorList>
    </citation>
    <scope>NUCLEOTIDE SEQUENCE [LARGE SCALE GENOMIC DNA]</scope>
</reference>
<proteinExistence type="predicted"/>
<evidence type="ECO:0000313" key="9">
    <source>
        <dbReference type="Proteomes" id="UP000041254"/>
    </source>
</evidence>
<evidence type="ECO:0000313" key="8">
    <source>
        <dbReference type="EMBL" id="CEM08053.1"/>
    </source>
</evidence>
<name>A0A0G4F742_VITBC</name>
<feature type="compositionally biased region" description="Low complexity" evidence="5">
    <location>
        <begin position="283"/>
        <end position="296"/>
    </location>
</feature>
<feature type="region of interest" description="Disordered" evidence="5">
    <location>
        <begin position="1"/>
        <end position="22"/>
    </location>
</feature>
<evidence type="ECO:0000256" key="5">
    <source>
        <dbReference type="SAM" id="MobiDB-lite"/>
    </source>
</evidence>
<dbReference type="VEuPathDB" id="CryptoDB:Vbra_14573"/>
<feature type="domain" description="C3H1-type" evidence="7">
    <location>
        <begin position="182"/>
        <end position="207"/>
    </location>
</feature>
<feature type="region of interest" description="Disordered" evidence="5">
    <location>
        <begin position="242"/>
        <end position="296"/>
    </location>
</feature>
<feature type="zinc finger region" description="C3H1-type" evidence="4">
    <location>
        <begin position="182"/>
        <end position="207"/>
    </location>
</feature>
<feature type="compositionally biased region" description="Low complexity" evidence="5">
    <location>
        <begin position="643"/>
        <end position="654"/>
    </location>
</feature>
<dbReference type="InterPro" id="IPR001841">
    <property type="entry name" value="Znf_RING"/>
</dbReference>
<feature type="compositionally biased region" description="Low complexity" evidence="5">
    <location>
        <begin position="122"/>
        <end position="136"/>
    </location>
</feature>
<dbReference type="SUPFAM" id="SSF90229">
    <property type="entry name" value="CCCH zinc finger"/>
    <property type="match status" value="1"/>
</dbReference>
<feature type="region of interest" description="Disordered" evidence="5">
    <location>
        <begin position="797"/>
        <end position="1066"/>
    </location>
</feature>
<evidence type="ECO:0000256" key="3">
    <source>
        <dbReference type="ARBA" id="ARBA00022833"/>
    </source>
</evidence>
<feature type="domain" description="C3H1-type" evidence="7">
    <location>
        <begin position="331"/>
        <end position="358"/>
    </location>
</feature>
<evidence type="ECO:0000256" key="2">
    <source>
        <dbReference type="ARBA" id="ARBA00022771"/>
    </source>
</evidence>
<evidence type="ECO:0000256" key="4">
    <source>
        <dbReference type="PROSITE-ProRule" id="PRU00723"/>
    </source>
</evidence>
<feature type="region of interest" description="Disordered" evidence="5">
    <location>
        <begin position="308"/>
        <end position="330"/>
    </location>
</feature>
<feature type="compositionally biased region" description="Pro residues" evidence="5">
    <location>
        <begin position="400"/>
        <end position="410"/>
    </location>
</feature>
<feature type="compositionally biased region" description="Pro residues" evidence="5">
    <location>
        <begin position="655"/>
        <end position="674"/>
    </location>
</feature>